<feature type="chain" id="PRO_5016058226" evidence="5">
    <location>
        <begin position="19"/>
        <end position="468"/>
    </location>
</feature>
<evidence type="ECO:0000313" key="7">
    <source>
        <dbReference type="EMBL" id="PXF45216.1"/>
    </source>
</evidence>
<sequence length="468" mass="48630">MKIVFNLLFAALFTAVSANAKHVCPLVLPVFTDVRPPRPPPPQVASPRVIDGRVPSYRATTYHVALSSPPRPATRRCTATRISKHWVLTAAHCKVTSNWTVSLSAPSIFGGAPAVIERVFNHPNYTSVTQRRFDIALIKVRPPPFEPPTFGTVKLNARSDRPADEAFVRVSGFGKSTDEPPTMSNFGSLRFADIPVYPFSKCRAAYKTVPAVGLLSGQRQLCAGYARGGCDACAGDSGGPLVQFDDDGNVVQVAVVSAAKGCALAGFPGINARVDAVLDWMRSVGAQFDTGVPVQQFRNGGILGGQDKDDGKQEARPRPSKSSTPTPLPVGAPVPPPPPPPPPLPPRPVRTPPPRASSADVGPRPPPGAGQPDAAVQPSAVPEAAAWAPGGEAEDDEELIPDASVEADDGDGEGGLQTGGDLQGSGGPRSPSDTRQAGGGVNVLALVLGVVGGAAALVAVVLVFVLRR</sequence>
<keyword evidence="8" id="KW-1185">Reference proteome</keyword>
<dbReference type="SUPFAM" id="SSF50494">
    <property type="entry name" value="Trypsin-like serine proteases"/>
    <property type="match status" value="1"/>
</dbReference>
<dbReference type="PANTHER" id="PTHR24252">
    <property type="entry name" value="ACROSIN-RELATED"/>
    <property type="match status" value="1"/>
</dbReference>
<dbReference type="InterPro" id="IPR001314">
    <property type="entry name" value="Peptidase_S1A"/>
</dbReference>
<dbReference type="InterPro" id="IPR043504">
    <property type="entry name" value="Peptidase_S1_PA_chymotrypsin"/>
</dbReference>
<feature type="compositionally biased region" description="Basic and acidic residues" evidence="3">
    <location>
        <begin position="306"/>
        <end position="317"/>
    </location>
</feature>
<dbReference type="OrthoDB" id="10059102at2759"/>
<dbReference type="Pfam" id="PF00089">
    <property type="entry name" value="Trypsin"/>
    <property type="match status" value="1"/>
</dbReference>
<keyword evidence="4" id="KW-1133">Transmembrane helix</keyword>
<dbReference type="SMART" id="SM00020">
    <property type="entry name" value="Tryp_SPc"/>
    <property type="match status" value="1"/>
</dbReference>
<keyword evidence="2" id="KW-0720">Serine protease</keyword>
<evidence type="ECO:0000313" key="8">
    <source>
        <dbReference type="Proteomes" id="UP000247409"/>
    </source>
</evidence>
<keyword evidence="5" id="KW-0732">Signal</keyword>
<dbReference type="STRING" id="448386.A0A2V3ISW9"/>
<feature type="transmembrane region" description="Helical" evidence="4">
    <location>
        <begin position="443"/>
        <end position="466"/>
    </location>
</feature>
<dbReference type="GO" id="GO:0006508">
    <property type="term" value="P:proteolysis"/>
    <property type="evidence" value="ECO:0007669"/>
    <property type="project" value="UniProtKB-KW"/>
</dbReference>
<dbReference type="CDD" id="cd00190">
    <property type="entry name" value="Tryp_SPc"/>
    <property type="match status" value="1"/>
</dbReference>
<organism evidence="7 8">
    <name type="scientific">Gracilariopsis chorda</name>
    <dbReference type="NCBI Taxonomy" id="448386"/>
    <lineage>
        <taxon>Eukaryota</taxon>
        <taxon>Rhodophyta</taxon>
        <taxon>Florideophyceae</taxon>
        <taxon>Rhodymeniophycidae</taxon>
        <taxon>Gracilariales</taxon>
        <taxon>Gracilariaceae</taxon>
        <taxon>Gracilariopsis</taxon>
    </lineage>
</organism>
<evidence type="ECO:0000256" key="2">
    <source>
        <dbReference type="RuleBase" id="RU363034"/>
    </source>
</evidence>
<feature type="signal peptide" evidence="5">
    <location>
        <begin position="1"/>
        <end position="18"/>
    </location>
</feature>
<evidence type="ECO:0000256" key="3">
    <source>
        <dbReference type="SAM" id="MobiDB-lite"/>
    </source>
</evidence>
<feature type="region of interest" description="Disordered" evidence="3">
    <location>
        <begin position="296"/>
        <end position="436"/>
    </location>
</feature>
<feature type="compositionally biased region" description="Low complexity" evidence="3">
    <location>
        <begin position="382"/>
        <end position="391"/>
    </location>
</feature>
<feature type="domain" description="Peptidase S1" evidence="6">
    <location>
        <begin position="49"/>
        <end position="286"/>
    </location>
</feature>
<dbReference type="PROSITE" id="PS00134">
    <property type="entry name" value="TRYPSIN_HIS"/>
    <property type="match status" value="1"/>
</dbReference>
<keyword evidence="2" id="KW-0645">Protease</keyword>
<protein>
    <submittedName>
        <fullName evidence="7">Trypsin-3</fullName>
    </submittedName>
</protein>
<evidence type="ECO:0000256" key="5">
    <source>
        <dbReference type="SAM" id="SignalP"/>
    </source>
</evidence>
<dbReference type="AlphaFoldDB" id="A0A2V3ISW9"/>
<accession>A0A2V3ISW9</accession>
<dbReference type="InterPro" id="IPR018114">
    <property type="entry name" value="TRYPSIN_HIS"/>
</dbReference>
<name>A0A2V3ISW9_9FLOR</name>
<dbReference type="EMBL" id="NBIV01000067">
    <property type="protein sequence ID" value="PXF45216.1"/>
    <property type="molecule type" value="Genomic_DNA"/>
</dbReference>
<keyword evidence="4" id="KW-0812">Transmembrane</keyword>
<keyword evidence="1" id="KW-1015">Disulfide bond</keyword>
<feature type="compositionally biased region" description="Pro residues" evidence="3">
    <location>
        <begin position="326"/>
        <end position="355"/>
    </location>
</feature>
<gene>
    <name evidence="7" type="ORF">BWQ96_05046</name>
</gene>
<dbReference type="PROSITE" id="PS50240">
    <property type="entry name" value="TRYPSIN_DOM"/>
    <property type="match status" value="1"/>
</dbReference>
<dbReference type="Proteomes" id="UP000247409">
    <property type="component" value="Unassembled WGS sequence"/>
</dbReference>
<evidence type="ECO:0000256" key="1">
    <source>
        <dbReference type="ARBA" id="ARBA00023157"/>
    </source>
</evidence>
<dbReference type="GO" id="GO:0004252">
    <property type="term" value="F:serine-type endopeptidase activity"/>
    <property type="evidence" value="ECO:0007669"/>
    <property type="project" value="InterPro"/>
</dbReference>
<dbReference type="InterPro" id="IPR001254">
    <property type="entry name" value="Trypsin_dom"/>
</dbReference>
<dbReference type="InterPro" id="IPR009003">
    <property type="entry name" value="Peptidase_S1_PA"/>
</dbReference>
<keyword evidence="4" id="KW-0472">Membrane</keyword>
<dbReference type="PANTHER" id="PTHR24252:SF7">
    <property type="entry name" value="HYALIN"/>
    <property type="match status" value="1"/>
</dbReference>
<dbReference type="Gene3D" id="2.40.10.10">
    <property type="entry name" value="Trypsin-like serine proteases"/>
    <property type="match status" value="1"/>
</dbReference>
<dbReference type="InterPro" id="IPR033116">
    <property type="entry name" value="TRYPSIN_SER"/>
</dbReference>
<comment type="caution">
    <text evidence="7">The sequence shown here is derived from an EMBL/GenBank/DDBJ whole genome shotgun (WGS) entry which is preliminary data.</text>
</comment>
<proteinExistence type="predicted"/>
<feature type="compositionally biased region" description="Acidic residues" evidence="3">
    <location>
        <begin position="392"/>
        <end position="412"/>
    </location>
</feature>
<reference evidence="7 8" key="1">
    <citation type="journal article" date="2018" name="Mol. Biol. Evol.">
        <title>Analysis of the draft genome of the red seaweed Gracilariopsis chorda provides insights into genome size evolution in Rhodophyta.</title>
        <authorList>
            <person name="Lee J."/>
            <person name="Yang E.C."/>
            <person name="Graf L."/>
            <person name="Yang J.H."/>
            <person name="Qiu H."/>
            <person name="Zel Zion U."/>
            <person name="Chan C.X."/>
            <person name="Stephens T.G."/>
            <person name="Weber A.P.M."/>
            <person name="Boo G.H."/>
            <person name="Boo S.M."/>
            <person name="Kim K.M."/>
            <person name="Shin Y."/>
            <person name="Jung M."/>
            <person name="Lee S.J."/>
            <person name="Yim H.S."/>
            <person name="Lee J.H."/>
            <person name="Bhattacharya D."/>
            <person name="Yoon H.S."/>
        </authorList>
    </citation>
    <scope>NUCLEOTIDE SEQUENCE [LARGE SCALE GENOMIC DNA]</scope>
    <source>
        <strain evidence="7 8">SKKU-2015</strain>
        <tissue evidence="7">Whole body</tissue>
    </source>
</reference>
<evidence type="ECO:0000256" key="4">
    <source>
        <dbReference type="SAM" id="Phobius"/>
    </source>
</evidence>
<feature type="compositionally biased region" description="Gly residues" evidence="3">
    <location>
        <begin position="413"/>
        <end position="427"/>
    </location>
</feature>
<dbReference type="PRINTS" id="PR00722">
    <property type="entry name" value="CHYMOTRYPSIN"/>
</dbReference>
<keyword evidence="2" id="KW-0378">Hydrolase</keyword>
<evidence type="ECO:0000259" key="6">
    <source>
        <dbReference type="PROSITE" id="PS50240"/>
    </source>
</evidence>
<dbReference type="PROSITE" id="PS00135">
    <property type="entry name" value="TRYPSIN_SER"/>
    <property type="match status" value="1"/>
</dbReference>